<evidence type="ECO:0000313" key="1">
    <source>
        <dbReference type="EMBL" id="KAH7965570.1"/>
    </source>
</evidence>
<proteinExistence type="predicted"/>
<gene>
    <name evidence="1" type="ORF">HPB49_008758</name>
</gene>
<reference evidence="1" key="1">
    <citation type="submission" date="2020-05" db="EMBL/GenBank/DDBJ databases">
        <title>Large-scale comparative analyses of tick genomes elucidate their genetic diversity and vector capacities.</title>
        <authorList>
            <person name="Jia N."/>
            <person name="Wang J."/>
            <person name="Shi W."/>
            <person name="Du L."/>
            <person name="Sun Y."/>
            <person name="Zhan W."/>
            <person name="Jiang J."/>
            <person name="Wang Q."/>
            <person name="Zhang B."/>
            <person name="Ji P."/>
            <person name="Sakyi L.B."/>
            <person name="Cui X."/>
            <person name="Yuan T."/>
            <person name="Jiang B."/>
            <person name="Yang W."/>
            <person name="Lam T.T.-Y."/>
            <person name="Chang Q."/>
            <person name="Ding S."/>
            <person name="Wang X."/>
            <person name="Zhu J."/>
            <person name="Ruan X."/>
            <person name="Zhao L."/>
            <person name="Wei J."/>
            <person name="Que T."/>
            <person name="Du C."/>
            <person name="Cheng J."/>
            <person name="Dai P."/>
            <person name="Han X."/>
            <person name="Huang E."/>
            <person name="Gao Y."/>
            <person name="Liu J."/>
            <person name="Shao H."/>
            <person name="Ye R."/>
            <person name="Li L."/>
            <person name="Wei W."/>
            <person name="Wang X."/>
            <person name="Wang C."/>
            <person name="Yang T."/>
            <person name="Huo Q."/>
            <person name="Li W."/>
            <person name="Guo W."/>
            <person name="Chen H."/>
            <person name="Zhou L."/>
            <person name="Ni X."/>
            <person name="Tian J."/>
            <person name="Zhou Y."/>
            <person name="Sheng Y."/>
            <person name="Liu T."/>
            <person name="Pan Y."/>
            <person name="Xia L."/>
            <person name="Li J."/>
            <person name="Zhao F."/>
            <person name="Cao W."/>
        </authorList>
    </citation>
    <scope>NUCLEOTIDE SEQUENCE</scope>
    <source>
        <strain evidence="1">Dsil-2018</strain>
    </source>
</reference>
<comment type="caution">
    <text evidence="1">The sequence shown here is derived from an EMBL/GenBank/DDBJ whole genome shotgun (WGS) entry which is preliminary data.</text>
</comment>
<organism evidence="1 2">
    <name type="scientific">Dermacentor silvarum</name>
    <name type="common">Tick</name>
    <dbReference type="NCBI Taxonomy" id="543639"/>
    <lineage>
        <taxon>Eukaryota</taxon>
        <taxon>Metazoa</taxon>
        <taxon>Ecdysozoa</taxon>
        <taxon>Arthropoda</taxon>
        <taxon>Chelicerata</taxon>
        <taxon>Arachnida</taxon>
        <taxon>Acari</taxon>
        <taxon>Parasitiformes</taxon>
        <taxon>Ixodida</taxon>
        <taxon>Ixodoidea</taxon>
        <taxon>Ixodidae</taxon>
        <taxon>Rhipicephalinae</taxon>
        <taxon>Dermacentor</taxon>
    </lineage>
</organism>
<sequence length="185" mass="18980">MCPALYQPACAIAKPVQPTKAQFGAPASERYSRALFERNRATRVYAAQPTPCSERYSSDLLRFCQPGRPSLHGVGGLVDGGSRVGGSGSGLVGLDGSAEAMSVGDVVHATVAAVGVGEAVGSDAVVVGISNLVAALVVAVSIVHLVTELVGLGSLRRGRGTRNTCKLGIAVRPQSSCFESTFPLR</sequence>
<protein>
    <submittedName>
        <fullName evidence="1">Uncharacterized protein</fullName>
    </submittedName>
</protein>
<name>A0ACB8DBZ6_DERSI</name>
<dbReference type="Proteomes" id="UP000821865">
    <property type="component" value="Chromosome 2"/>
</dbReference>
<keyword evidence="2" id="KW-1185">Reference proteome</keyword>
<dbReference type="EMBL" id="CM023471">
    <property type="protein sequence ID" value="KAH7965570.1"/>
    <property type="molecule type" value="Genomic_DNA"/>
</dbReference>
<accession>A0ACB8DBZ6</accession>
<evidence type="ECO:0000313" key="2">
    <source>
        <dbReference type="Proteomes" id="UP000821865"/>
    </source>
</evidence>